<dbReference type="CDD" id="cd06173">
    <property type="entry name" value="MFS_MefA_like"/>
    <property type="match status" value="1"/>
</dbReference>
<keyword evidence="10" id="KW-1185">Reference proteome</keyword>
<dbReference type="Gene3D" id="1.20.1250.20">
    <property type="entry name" value="MFS general substrate transporter like domains"/>
    <property type="match status" value="1"/>
</dbReference>
<feature type="transmembrane region" description="Helical" evidence="7">
    <location>
        <begin position="373"/>
        <end position="394"/>
    </location>
</feature>
<evidence type="ECO:0000313" key="10">
    <source>
        <dbReference type="Proteomes" id="UP001595868"/>
    </source>
</evidence>
<dbReference type="Proteomes" id="UP001595868">
    <property type="component" value="Unassembled WGS sequence"/>
</dbReference>
<evidence type="ECO:0000256" key="1">
    <source>
        <dbReference type="ARBA" id="ARBA00004651"/>
    </source>
</evidence>
<reference evidence="10" key="1">
    <citation type="journal article" date="2019" name="Int. J. Syst. Evol. Microbiol.">
        <title>The Global Catalogue of Microorganisms (GCM) 10K type strain sequencing project: providing services to taxonomists for standard genome sequencing and annotation.</title>
        <authorList>
            <consortium name="The Broad Institute Genomics Platform"/>
            <consortium name="The Broad Institute Genome Sequencing Center for Infectious Disease"/>
            <person name="Wu L."/>
            <person name="Ma J."/>
        </authorList>
    </citation>
    <scope>NUCLEOTIDE SEQUENCE [LARGE SCALE GENOMIC DNA]</scope>
    <source>
        <strain evidence="10">2902at01</strain>
    </source>
</reference>
<name>A0ABV8KX49_9ACTN</name>
<feature type="transmembrane region" description="Helical" evidence="7">
    <location>
        <begin position="41"/>
        <end position="62"/>
    </location>
</feature>
<keyword evidence="3" id="KW-1003">Cell membrane</keyword>
<dbReference type="PANTHER" id="PTHR43266">
    <property type="entry name" value="MACROLIDE-EFFLUX PROTEIN"/>
    <property type="match status" value="1"/>
</dbReference>
<proteinExistence type="predicted"/>
<keyword evidence="5 7" id="KW-1133">Transmembrane helix</keyword>
<dbReference type="EMBL" id="JBHSBN010000058">
    <property type="protein sequence ID" value="MFC4110760.1"/>
    <property type="molecule type" value="Genomic_DNA"/>
</dbReference>
<comment type="subcellular location">
    <subcellularLocation>
        <location evidence="1">Cell membrane</location>
        <topology evidence="1">Multi-pass membrane protein</topology>
    </subcellularLocation>
</comment>
<evidence type="ECO:0000259" key="8">
    <source>
        <dbReference type="PROSITE" id="PS50850"/>
    </source>
</evidence>
<protein>
    <submittedName>
        <fullName evidence="9">MFS transporter</fullName>
    </submittedName>
</protein>
<feature type="transmembrane region" description="Helical" evidence="7">
    <location>
        <begin position="283"/>
        <end position="307"/>
    </location>
</feature>
<accession>A0ABV8KX49</accession>
<evidence type="ECO:0000256" key="6">
    <source>
        <dbReference type="ARBA" id="ARBA00023136"/>
    </source>
</evidence>
<dbReference type="InterPro" id="IPR010290">
    <property type="entry name" value="TM_effector"/>
</dbReference>
<dbReference type="InterPro" id="IPR036259">
    <property type="entry name" value="MFS_trans_sf"/>
</dbReference>
<keyword evidence="6 7" id="KW-0472">Membrane</keyword>
<feature type="transmembrane region" description="Helical" evidence="7">
    <location>
        <begin position="99"/>
        <end position="121"/>
    </location>
</feature>
<feature type="transmembrane region" description="Helical" evidence="7">
    <location>
        <begin position="12"/>
        <end position="35"/>
    </location>
</feature>
<sequence>MSFTSRWGDVYLASAARGISTCGDFLAATALALALQQAGAGGTAVAALLLAASLPLVLLAPVTGRIADRYDSRLILIAAGLAQAAVCLGLAVARQPVVIIVLVALLACGLAVTQPTLSALLPEMVRPADLARASGVNQTAGSLGMLLAPALAGILVGQFGTRVPLLVDAVSYLSLVAAGLLIRTRRNTRGRRPAATAAPDAVRAGPGWSLRADRLLAAAAAAVAVVVGAVGAINVIDVFFVRESLAASTTVYGVVGAAWTAGMLAGAVLFGRLGHRAGHPGRLVRGMLLVLAGMCATVLAAATVGHALLLVPLWLLGGACNGGLNVFISVVVADRVPPAARGRAWAVLGAVIQGAGMVGFLLGGVLVDRFDPRPLVAAAGAAGLVAVLGCTPFVRRALRREADPARR</sequence>
<keyword evidence="4 7" id="KW-0812">Transmembrane</keyword>
<organism evidence="9 10">
    <name type="scientific">Micromonospora zhanjiangensis</name>
    <dbReference type="NCBI Taxonomy" id="1522057"/>
    <lineage>
        <taxon>Bacteria</taxon>
        <taxon>Bacillati</taxon>
        <taxon>Actinomycetota</taxon>
        <taxon>Actinomycetes</taxon>
        <taxon>Micromonosporales</taxon>
        <taxon>Micromonosporaceae</taxon>
        <taxon>Micromonospora</taxon>
    </lineage>
</organism>
<feature type="transmembrane region" description="Helical" evidence="7">
    <location>
        <begin position="215"/>
        <end position="239"/>
    </location>
</feature>
<keyword evidence="2" id="KW-0813">Transport</keyword>
<evidence type="ECO:0000256" key="4">
    <source>
        <dbReference type="ARBA" id="ARBA00022692"/>
    </source>
</evidence>
<evidence type="ECO:0000256" key="7">
    <source>
        <dbReference type="SAM" id="Phobius"/>
    </source>
</evidence>
<dbReference type="PROSITE" id="PS50850">
    <property type="entry name" value="MFS"/>
    <property type="match status" value="1"/>
</dbReference>
<evidence type="ECO:0000256" key="3">
    <source>
        <dbReference type="ARBA" id="ARBA00022475"/>
    </source>
</evidence>
<dbReference type="PANTHER" id="PTHR43266:SF2">
    <property type="entry name" value="MAJOR FACILITATOR SUPERFAMILY (MFS) PROFILE DOMAIN-CONTAINING PROTEIN"/>
    <property type="match status" value="1"/>
</dbReference>
<feature type="transmembrane region" description="Helical" evidence="7">
    <location>
        <begin position="345"/>
        <end position="367"/>
    </location>
</feature>
<feature type="transmembrane region" description="Helical" evidence="7">
    <location>
        <begin position="142"/>
        <end position="159"/>
    </location>
</feature>
<evidence type="ECO:0000256" key="5">
    <source>
        <dbReference type="ARBA" id="ARBA00022989"/>
    </source>
</evidence>
<evidence type="ECO:0000313" key="9">
    <source>
        <dbReference type="EMBL" id="MFC4110760.1"/>
    </source>
</evidence>
<dbReference type="InterPro" id="IPR020846">
    <property type="entry name" value="MFS_dom"/>
</dbReference>
<feature type="transmembrane region" description="Helical" evidence="7">
    <location>
        <begin position="251"/>
        <end position="271"/>
    </location>
</feature>
<dbReference type="SUPFAM" id="SSF103473">
    <property type="entry name" value="MFS general substrate transporter"/>
    <property type="match status" value="1"/>
</dbReference>
<evidence type="ECO:0000256" key="2">
    <source>
        <dbReference type="ARBA" id="ARBA00022448"/>
    </source>
</evidence>
<gene>
    <name evidence="9" type="ORF">ACFOX0_33220</name>
</gene>
<dbReference type="Pfam" id="PF05977">
    <property type="entry name" value="MFS_3"/>
    <property type="match status" value="1"/>
</dbReference>
<comment type="caution">
    <text evidence="9">The sequence shown here is derived from an EMBL/GenBank/DDBJ whole genome shotgun (WGS) entry which is preliminary data.</text>
</comment>
<feature type="domain" description="Major facilitator superfamily (MFS) profile" evidence="8">
    <location>
        <begin position="1"/>
        <end position="395"/>
    </location>
</feature>
<feature type="transmembrane region" description="Helical" evidence="7">
    <location>
        <begin position="74"/>
        <end position="93"/>
    </location>
</feature>
<feature type="transmembrane region" description="Helical" evidence="7">
    <location>
        <begin position="165"/>
        <end position="182"/>
    </location>
</feature>
<dbReference type="RefSeq" id="WP_377553480.1">
    <property type="nucleotide sequence ID" value="NZ_JBHSBN010000058.1"/>
</dbReference>
<feature type="transmembrane region" description="Helical" evidence="7">
    <location>
        <begin position="313"/>
        <end position="333"/>
    </location>
</feature>